<keyword evidence="1" id="KW-0472">Membrane</keyword>
<gene>
    <name evidence="2" type="ORF">PSYICH_LOCUS8430</name>
</gene>
<proteinExistence type="predicted"/>
<feature type="transmembrane region" description="Helical" evidence="1">
    <location>
        <begin position="70"/>
        <end position="89"/>
    </location>
</feature>
<feature type="transmembrane region" description="Helical" evidence="1">
    <location>
        <begin position="95"/>
        <end position="121"/>
    </location>
</feature>
<keyword evidence="1" id="KW-0812">Transmembrane</keyword>
<feature type="transmembrane region" description="Helical" evidence="1">
    <location>
        <begin position="12"/>
        <end position="37"/>
    </location>
</feature>
<dbReference type="EMBL" id="OV651815">
    <property type="protein sequence ID" value="CAH1109007.1"/>
    <property type="molecule type" value="Genomic_DNA"/>
</dbReference>
<evidence type="ECO:0008006" key="4">
    <source>
        <dbReference type="Google" id="ProtNLM"/>
    </source>
</evidence>
<dbReference type="Proteomes" id="UP001153636">
    <property type="component" value="Chromosome 3"/>
</dbReference>
<accession>A0A9P0D2C9</accession>
<organism evidence="2 3">
    <name type="scientific">Psylliodes chrysocephalus</name>
    <dbReference type="NCBI Taxonomy" id="3402493"/>
    <lineage>
        <taxon>Eukaryota</taxon>
        <taxon>Metazoa</taxon>
        <taxon>Ecdysozoa</taxon>
        <taxon>Arthropoda</taxon>
        <taxon>Hexapoda</taxon>
        <taxon>Insecta</taxon>
        <taxon>Pterygota</taxon>
        <taxon>Neoptera</taxon>
        <taxon>Endopterygota</taxon>
        <taxon>Coleoptera</taxon>
        <taxon>Polyphaga</taxon>
        <taxon>Cucujiformia</taxon>
        <taxon>Chrysomeloidea</taxon>
        <taxon>Chrysomelidae</taxon>
        <taxon>Galerucinae</taxon>
        <taxon>Alticini</taxon>
        <taxon>Psylliodes</taxon>
    </lineage>
</organism>
<evidence type="ECO:0000313" key="3">
    <source>
        <dbReference type="Proteomes" id="UP001153636"/>
    </source>
</evidence>
<evidence type="ECO:0000256" key="1">
    <source>
        <dbReference type="SAM" id="Phobius"/>
    </source>
</evidence>
<protein>
    <recommendedName>
        <fullName evidence="4">Gustatory receptor</fullName>
    </recommendedName>
</protein>
<evidence type="ECO:0000313" key="2">
    <source>
        <dbReference type="EMBL" id="CAH1109007.1"/>
    </source>
</evidence>
<keyword evidence="3" id="KW-1185">Reference proteome</keyword>
<dbReference type="AlphaFoldDB" id="A0A9P0D2C9"/>
<feature type="transmembrane region" description="Helical" evidence="1">
    <location>
        <begin position="177"/>
        <end position="198"/>
    </location>
</feature>
<reference evidence="2" key="1">
    <citation type="submission" date="2022-01" db="EMBL/GenBank/DDBJ databases">
        <authorList>
            <person name="King R."/>
        </authorList>
    </citation>
    <scope>NUCLEOTIDE SEQUENCE</scope>
</reference>
<name>A0A9P0D2C9_9CUCU</name>
<sequence length="341" mass="39702">MRKTIKRLQVPIPGVLLISLSAIISSFIHILSINGLFYRSKSWKRFLDLVDKMEYISYVKINVAYQVTKFTIITFITVWAQLLAFRFLIQELSLASIFACVVYSKILLEGVFLTTLIWIVANMLSRRYCHLTEVLNITFLNKDQNKLFFHRSVLKIKNDLWLLHQVVEKLNELSGKIMWTMFAATFSVVLSNFNYVLFLSDSNTIGNVLEQCLPILAQNIVLMDNLTKLYKELNLKENLKDADFLYLQEYFETNCLNSRFSTRRHTYFGYLIPSITSLKTKLIKVKSSMTLNRSISLILEHIINRVNDRFKQYFDLTKTKAKDAIIAAATCPTIKFHRSLD</sequence>
<keyword evidence="1" id="KW-1133">Transmembrane helix</keyword>